<dbReference type="OrthoDB" id="9812065at2"/>
<dbReference type="SUPFAM" id="SSF88713">
    <property type="entry name" value="Glycoside hydrolase/deacetylase"/>
    <property type="match status" value="1"/>
</dbReference>
<dbReference type="InterPro" id="IPR011330">
    <property type="entry name" value="Glyco_hydro/deAcase_b/a-brl"/>
</dbReference>
<dbReference type="InterPro" id="IPR002509">
    <property type="entry name" value="NODB_dom"/>
</dbReference>
<sequence length="266" mass="30753">MQKYIAVALPIILFCLTFVPCQDVTHAADGYGWGFKKNKEHKIPNVGKYQQILEEYGAYYADDSGEKVVYLTFDNGYEEGYTDEILDVLKSQNVPAAFFLTGHYVESQPELVKRMADEGHIIGNHSYHHPDFTVVSKKTMREELKTLEQAVAEVSDQEEIKYLRPPKGMFSRKTLEWAKELGYIHIFWSSAFVDWETSEQKGWQYAYENIMDHMHPGSIILLHTVSSDNAKALDKLITELKKQGYQFRSLDHLVLKNKLPRPIYGY</sequence>
<dbReference type="GO" id="GO:0005975">
    <property type="term" value="P:carbohydrate metabolic process"/>
    <property type="evidence" value="ECO:0007669"/>
    <property type="project" value="InterPro"/>
</dbReference>
<dbReference type="PROSITE" id="PS51677">
    <property type="entry name" value="NODB"/>
    <property type="match status" value="1"/>
</dbReference>
<keyword evidence="3" id="KW-1185">Reference proteome</keyword>
<evidence type="ECO:0000313" key="2">
    <source>
        <dbReference type="EMBL" id="SFB16585.1"/>
    </source>
</evidence>
<dbReference type="GO" id="GO:0016020">
    <property type="term" value="C:membrane"/>
    <property type="evidence" value="ECO:0007669"/>
    <property type="project" value="TreeGrafter"/>
</dbReference>
<evidence type="ECO:0000313" key="3">
    <source>
        <dbReference type="Proteomes" id="UP000198642"/>
    </source>
</evidence>
<dbReference type="Gene3D" id="3.20.20.370">
    <property type="entry name" value="Glycoside hydrolase/deacetylase"/>
    <property type="match status" value="1"/>
</dbReference>
<dbReference type="AlphaFoldDB" id="A0A1I0YT71"/>
<accession>A0A1I0YT71</accession>
<gene>
    <name evidence="2" type="ORF">SAMN04488072_108167</name>
</gene>
<dbReference type="CDD" id="cd10948">
    <property type="entry name" value="CE4_BsPdaA_like"/>
    <property type="match status" value="1"/>
</dbReference>
<dbReference type="GO" id="GO:0016810">
    <property type="term" value="F:hydrolase activity, acting on carbon-nitrogen (but not peptide) bonds"/>
    <property type="evidence" value="ECO:0007669"/>
    <property type="project" value="InterPro"/>
</dbReference>
<dbReference type="Proteomes" id="UP000198642">
    <property type="component" value="Unassembled WGS sequence"/>
</dbReference>
<dbReference type="Pfam" id="PF01522">
    <property type="entry name" value="Polysacc_deac_1"/>
    <property type="match status" value="1"/>
</dbReference>
<protein>
    <submittedName>
        <fullName evidence="2">Peptidoglycan-N-acetylmuramic acid deacetylase</fullName>
    </submittedName>
</protein>
<evidence type="ECO:0000259" key="1">
    <source>
        <dbReference type="PROSITE" id="PS51677"/>
    </source>
</evidence>
<name>A0A1I0YT71_9BACI</name>
<dbReference type="InterPro" id="IPR014235">
    <property type="entry name" value="Spore_PdaA"/>
</dbReference>
<reference evidence="2 3" key="1">
    <citation type="submission" date="2016-10" db="EMBL/GenBank/DDBJ databases">
        <authorList>
            <person name="de Groot N.N."/>
        </authorList>
    </citation>
    <scope>NUCLEOTIDE SEQUENCE [LARGE SCALE GENOMIC DNA]</scope>
    <source>
        <strain evidence="2 3">CGMCC 1.3702</strain>
    </source>
</reference>
<proteinExistence type="predicted"/>
<dbReference type="InterPro" id="IPR050248">
    <property type="entry name" value="Polysacc_deacetylase_ArnD"/>
</dbReference>
<dbReference type="STRING" id="237679.SAMN04488072_108167"/>
<organism evidence="2 3">
    <name type="scientific">Lentibacillus halodurans</name>
    <dbReference type="NCBI Taxonomy" id="237679"/>
    <lineage>
        <taxon>Bacteria</taxon>
        <taxon>Bacillati</taxon>
        <taxon>Bacillota</taxon>
        <taxon>Bacilli</taxon>
        <taxon>Bacillales</taxon>
        <taxon>Bacillaceae</taxon>
        <taxon>Lentibacillus</taxon>
    </lineage>
</organism>
<dbReference type="NCBIfam" id="TIGR02884">
    <property type="entry name" value="spore_pdaA"/>
    <property type="match status" value="1"/>
</dbReference>
<dbReference type="PANTHER" id="PTHR10587">
    <property type="entry name" value="GLYCOSYL TRANSFERASE-RELATED"/>
    <property type="match status" value="1"/>
</dbReference>
<dbReference type="RefSeq" id="WP_090237992.1">
    <property type="nucleotide sequence ID" value="NZ_FOJW01000008.1"/>
</dbReference>
<dbReference type="EMBL" id="FOJW01000008">
    <property type="protein sequence ID" value="SFB16585.1"/>
    <property type="molecule type" value="Genomic_DNA"/>
</dbReference>
<dbReference type="PANTHER" id="PTHR10587:SF78">
    <property type="entry name" value="PEPTIDOGLYCAN-N-ACETYLMURAMIC ACID DEACETYLASE PDAA"/>
    <property type="match status" value="1"/>
</dbReference>
<feature type="domain" description="NodB homology" evidence="1">
    <location>
        <begin position="67"/>
        <end position="248"/>
    </location>
</feature>